<dbReference type="Gene3D" id="3.40.50.720">
    <property type="entry name" value="NAD(P)-binding Rossmann-like Domain"/>
    <property type="match status" value="1"/>
</dbReference>
<dbReference type="Proteomes" id="UP000294662">
    <property type="component" value="Unassembled WGS sequence"/>
</dbReference>
<gene>
    <name evidence="3" type="ORF">E1B25_17275</name>
</gene>
<evidence type="ECO:0000313" key="3">
    <source>
        <dbReference type="EMBL" id="TDE35400.1"/>
    </source>
</evidence>
<dbReference type="InterPro" id="IPR036291">
    <property type="entry name" value="NAD(P)-bd_dom_sf"/>
</dbReference>
<dbReference type="CDD" id="cd05233">
    <property type="entry name" value="SDR_c"/>
    <property type="match status" value="1"/>
</dbReference>
<comment type="caution">
    <text evidence="3">The sequence shown here is derived from an EMBL/GenBank/DDBJ whole genome shotgun (WGS) entry which is preliminary data.</text>
</comment>
<dbReference type="SUPFAM" id="SSF51735">
    <property type="entry name" value="NAD(P)-binding Rossmann-fold domains"/>
    <property type="match status" value="1"/>
</dbReference>
<sequence>MDITTDTRVLVTGGASGIGLATVKAFLAAGALVAVNHLPGDPAAVAQIAQLNETYGQGRARSAPGNVSQRDAAEAMIAAAITDLGGLDVLVNNAGTSATKEPIAMSDLDRLDDDFWSTILDTNLMGPFWCSRAAAPHLRKGGAIVNTASIAGLGGGASSMAYAASKAALINMTINLARGLGPDIRVNAVAPGLTRTPWTGTWPESRTEHSLASTALKRWVEPEDVAQGIVFLACNPAMTGQTITIDGGRLF</sequence>
<dbReference type="EMBL" id="SMFP01000013">
    <property type="protein sequence ID" value="TDE35400.1"/>
    <property type="molecule type" value="Genomic_DNA"/>
</dbReference>
<dbReference type="Pfam" id="PF13561">
    <property type="entry name" value="adh_short_C2"/>
    <property type="match status" value="1"/>
</dbReference>
<dbReference type="RefSeq" id="WP_132830830.1">
    <property type="nucleotide sequence ID" value="NZ_SMFP01000013.1"/>
</dbReference>
<dbReference type="PANTHER" id="PTHR42760:SF133">
    <property type="entry name" value="3-OXOACYL-[ACYL-CARRIER-PROTEIN] REDUCTASE"/>
    <property type="match status" value="1"/>
</dbReference>
<reference evidence="3 4" key="1">
    <citation type="submission" date="2019-03" db="EMBL/GenBank/DDBJ databases">
        <authorList>
            <person name="Zhang S."/>
        </authorList>
    </citation>
    <scope>NUCLEOTIDE SEQUENCE [LARGE SCALE GENOMIC DNA]</scope>
    <source>
        <strain evidence="3 4">S4J41</strain>
    </source>
</reference>
<protein>
    <submittedName>
        <fullName evidence="3">SDR family oxidoreductase</fullName>
    </submittedName>
</protein>
<accession>A0A4R5ELY6</accession>
<dbReference type="FunFam" id="3.40.50.720:FF:000084">
    <property type="entry name" value="Short-chain dehydrogenase reductase"/>
    <property type="match status" value="1"/>
</dbReference>
<evidence type="ECO:0000256" key="2">
    <source>
        <dbReference type="ARBA" id="ARBA00023002"/>
    </source>
</evidence>
<dbReference type="GO" id="GO:0016616">
    <property type="term" value="F:oxidoreductase activity, acting on the CH-OH group of donors, NAD or NADP as acceptor"/>
    <property type="evidence" value="ECO:0007669"/>
    <property type="project" value="TreeGrafter"/>
</dbReference>
<proteinExistence type="inferred from homology"/>
<dbReference type="PANTHER" id="PTHR42760">
    <property type="entry name" value="SHORT-CHAIN DEHYDROGENASES/REDUCTASES FAMILY MEMBER"/>
    <property type="match status" value="1"/>
</dbReference>
<dbReference type="PRINTS" id="PR00080">
    <property type="entry name" value="SDRFAMILY"/>
</dbReference>
<dbReference type="PRINTS" id="PR00081">
    <property type="entry name" value="GDHRDH"/>
</dbReference>
<dbReference type="PROSITE" id="PS00061">
    <property type="entry name" value="ADH_SHORT"/>
    <property type="match status" value="1"/>
</dbReference>
<comment type="similarity">
    <text evidence="1">Belongs to the short-chain dehydrogenases/reductases (SDR) family.</text>
</comment>
<dbReference type="InterPro" id="IPR020904">
    <property type="entry name" value="Sc_DH/Rdtase_CS"/>
</dbReference>
<keyword evidence="4" id="KW-1185">Reference proteome</keyword>
<organism evidence="3 4">
    <name type="scientific">Antarcticimicrobium sediminis</name>
    <dbReference type="NCBI Taxonomy" id="2546227"/>
    <lineage>
        <taxon>Bacteria</taxon>
        <taxon>Pseudomonadati</taxon>
        <taxon>Pseudomonadota</taxon>
        <taxon>Alphaproteobacteria</taxon>
        <taxon>Rhodobacterales</taxon>
        <taxon>Paracoccaceae</taxon>
        <taxon>Antarcticimicrobium</taxon>
    </lineage>
</organism>
<keyword evidence="2" id="KW-0560">Oxidoreductase</keyword>
<dbReference type="OrthoDB" id="198783at2"/>
<dbReference type="InterPro" id="IPR002347">
    <property type="entry name" value="SDR_fam"/>
</dbReference>
<evidence type="ECO:0000313" key="4">
    <source>
        <dbReference type="Proteomes" id="UP000294662"/>
    </source>
</evidence>
<name>A0A4R5ELY6_9RHOB</name>
<evidence type="ECO:0000256" key="1">
    <source>
        <dbReference type="ARBA" id="ARBA00006484"/>
    </source>
</evidence>
<dbReference type="AlphaFoldDB" id="A0A4R5ELY6"/>